<dbReference type="Gene3D" id="1.25.40.10">
    <property type="entry name" value="Tetratricopeptide repeat domain"/>
    <property type="match status" value="1"/>
</dbReference>
<dbReference type="EMBL" id="CAJPIZ010042936">
    <property type="protein sequence ID" value="CAG2121922.1"/>
    <property type="molecule type" value="Genomic_DNA"/>
</dbReference>
<dbReference type="InterPro" id="IPR011990">
    <property type="entry name" value="TPR-like_helical_dom_sf"/>
</dbReference>
<protein>
    <submittedName>
        <fullName evidence="1">Uncharacterized protein</fullName>
    </submittedName>
</protein>
<accession>A0A7R9LUT8</accession>
<keyword evidence="2" id="KW-1185">Reference proteome</keyword>
<sequence length="130" mass="14517">MNSAYGLISLVNTYGLDIKSLINGFIKYNNGSGDEVVIKSIGLQNQTLNAFDCYLIGKLTFENNETSKAMIWLTEAITKIDDKTTDETIAEIFKYLSSCEQEIGNSSEAQRYLRISMAIKPDIESVKQQS</sequence>
<gene>
    <name evidence="1" type="ORF">OSB1V03_LOCUS21868</name>
</gene>
<dbReference type="Proteomes" id="UP000759131">
    <property type="component" value="Unassembled WGS sequence"/>
</dbReference>
<dbReference type="OrthoDB" id="6530087at2759"/>
<name>A0A7R9LUT8_9ACAR</name>
<dbReference type="EMBL" id="OC897511">
    <property type="protein sequence ID" value="CAD7648293.1"/>
    <property type="molecule type" value="Genomic_DNA"/>
</dbReference>
<dbReference type="SUPFAM" id="SSF48452">
    <property type="entry name" value="TPR-like"/>
    <property type="match status" value="1"/>
</dbReference>
<reference evidence="1" key="1">
    <citation type="submission" date="2020-11" db="EMBL/GenBank/DDBJ databases">
        <authorList>
            <person name="Tran Van P."/>
        </authorList>
    </citation>
    <scope>NUCLEOTIDE SEQUENCE</scope>
</reference>
<dbReference type="AlphaFoldDB" id="A0A7R9LUT8"/>
<evidence type="ECO:0000313" key="2">
    <source>
        <dbReference type="Proteomes" id="UP000759131"/>
    </source>
</evidence>
<proteinExistence type="predicted"/>
<organism evidence="1">
    <name type="scientific">Medioppia subpectinata</name>
    <dbReference type="NCBI Taxonomy" id="1979941"/>
    <lineage>
        <taxon>Eukaryota</taxon>
        <taxon>Metazoa</taxon>
        <taxon>Ecdysozoa</taxon>
        <taxon>Arthropoda</taxon>
        <taxon>Chelicerata</taxon>
        <taxon>Arachnida</taxon>
        <taxon>Acari</taxon>
        <taxon>Acariformes</taxon>
        <taxon>Sarcoptiformes</taxon>
        <taxon>Oribatida</taxon>
        <taxon>Brachypylina</taxon>
        <taxon>Oppioidea</taxon>
        <taxon>Oppiidae</taxon>
        <taxon>Medioppia</taxon>
    </lineage>
</organism>
<evidence type="ECO:0000313" key="1">
    <source>
        <dbReference type="EMBL" id="CAD7648293.1"/>
    </source>
</evidence>